<proteinExistence type="inferred from homology"/>
<dbReference type="SUPFAM" id="SSF46785">
    <property type="entry name" value="Winged helix' DNA-binding domain"/>
    <property type="match status" value="1"/>
</dbReference>
<feature type="domain" description="HTH lysR-type" evidence="5">
    <location>
        <begin position="1"/>
        <end position="58"/>
    </location>
</feature>
<dbReference type="SUPFAM" id="SSF53850">
    <property type="entry name" value="Periplasmic binding protein-like II"/>
    <property type="match status" value="1"/>
</dbReference>
<dbReference type="GO" id="GO:0003700">
    <property type="term" value="F:DNA-binding transcription factor activity"/>
    <property type="evidence" value="ECO:0007669"/>
    <property type="project" value="InterPro"/>
</dbReference>
<keyword evidence="7" id="KW-1185">Reference proteome</keyword>
<dbReference type="Gene3D" id="3.40.190.290">
    <property type="match status" value="1"/>
</dbReference>
<dbReference type="Pfam" id="PF03466">
    <property type="entry name" value="LysR_substrate"/>
    <property type="match status" value="1"/>
</dbReference>
<accession>A0A346AX66</accession>
<dbReference type="FunFam" id="1.10.10.10:FF:000001">
    <property type="entry name" value="LysR family transcriptional regulator"/>
    <property type="match status" value="1"/>
</dbReference>
<comment type="similarity">
    <text evidence="1">Belongs to the LysR transcriptional regulatory family.</text>
</comment>
<name>A0A346AX66_9FIRM</name>
<dbReference type="Pfam" id="PF00126">
    <property type="entry name" value="HTH_1"/>
    <property type="match status" value="1"/>
</dbReference>
<dbReference type="RefSeq" id="WP_095629829.1">
    <property type="nucleotide sequence ID" value="NZ_CALYAU010000003.1"/>
</dbReference>
<protein>
    <submittedName>
        <fullName evidence="6">LysR family transcriptional regulator</fullName>
    </submittedName>
</protein>
<evidence type="ECO:0000313" key="7">
    <source>
        <dbReference type="Proteomes" id="UP000254337"/>
    </source>
</evidence>
<dbReference type="Proteomes" id="UP000254337">
    <property type="component" value="Chromosome"/>
</dbReference>
<reference evidence="6 7" key="1">
    <citation type="submission" date="2018-05" db="EMBL/GenBank/DDBJ databases">
        <title>Complete genome sequence of Megasphaera sp. AJH120T, isolated from the ceca of a chicken.</title>
        <authorList>
            <person name="Maki J."/>
            <person name="Looft T."/>
        </authorList>
    </citation>
    <scope>NUCLEOTIDE SEQUENCE [LARGE SCALE GENOMIC DNA]</scope>
    <source>
        <strain evidence="6 7">AJH120</strain>
    </source>
</reference>
<evidence type="ECO:0000313" key="6">
    <source>
        <dbReference type="EMBL" id="AXL20459.1"/>
    </source>
</evidence>
<dbReference type="PANTHER" id="PTHR30419">
    <property type="entry name" value="HTH-TYPE TRANSCRIPTIONAL REGULATOR YBHD"/>
    <property type="match status" value="1"/>
</dbReference>
<sequence>MDIRQLLYFITVAEEGQITAAAKKLHMAQPPLSQQMKHLEDELGVALFKRGSRQTELTDAGKILFRRAQQIINLSDSTLREIKDFKEGVYGTLSIGMVSSSGSVILRPFMQQFHRQYCGVRFEVYDGNTFKIIDLLTKGLIEIGIVRTPFNYEPFHYKFLSEEPMVLALTDELDWCPRRDTVSLKELDDKPLIIYRRFDQLVQDTCAAQNMTPTIFCRSDDARTSLLWANAGLGMAILPQSAFTLATHSRLHVKIIDEPRLYTRLTAIWMKNRYFSSLAEKFIEAFS</sequence>
<dbReference type="PRINTS" id="PR00039">
    <property type="entry name" value="HTHLYSR"/>
</dbReference>
<dbReference type="PANTHER" id="PTHR30419:SF28">
    <property type="entry name" value="HTH-TYPE TRANSCRIPTIONAL REGULATOR BSDA"/>
    <property type="match status" value="1"/>
</dbReference>
<dbReference type="InterPro" id="IPR050950">
    <property type="entry name" value="HTH-type_LysR_regulators"/>
</dbReference>
<dbReference type="InterPro" id="IPR000847">
    <property type="entry name" value="LysR_HTH_N"/>
</dbReference>
<evidence type="ECO:0000256" key="4">
    <source>
        <dbReference type="ARBA" id="ARBA00023163"/>
    </source>
</evidence>
<organism evidence="6 7">
    <name type="scientific">Megasphaera stantonii</name>
    <dbReference type="NCBI Taxonomy" id="2144175"/>
    <lineage>
        <taxon>Bacteria</taxon>
        <taxon>Bacillati</taxon>
        <taxon>Bacillota</taxon>
        <taxon>Negativicutes</taxon>
        <taxon>Veillonellales</taxon>
        <taxon>Veillonellaceae</taxon>
        <taxon>Megasphaera</taxon>
    </lineage>
</organism>
<dbReference type="InterPro" id="IPR036388">
    <property type="entry name" value="WH-like_DNA-bd_sf"/>
</dbReference>
<evidence type="ECO:0000256" key="3">
    <source>
        <dbReference type="ARBA" id="ARBA00023125"/>
    </source>
</evidence>
<keyword evidence="4" id="KW-0804">Transcription</keyword>
<dbReference type="OrthoDB" id="9803714at2"/>
<dbReference type="GO" id="GO:0003677">
    <property type="term" value="F:DNA binding"/>
    <property type="evidence" value="ECO:0007669"/>
    <property type="project" value="UniProtKB-KW"/>
</dbReference>
<dbReference type="InterPro" id="IPR036390">
    <property type="entry name" value="WH_DNA-bd_sf"/>
</dbReference>
<dbReference type="CDD" id="cd05466">
    <property type="entry name" value="PBP2_LTTR_substrate"/>
    <property type="match status" value="1"/>
</dbReference>
<dbReference type="EMBL" id="CP029462">
    <property type="protein sequence ID" value="AXL20459.1"/>
    <property type="molecule type" value="Genomic_DNA"/>
</dbReference>
<evidence type="ECO:0000259" key="5">
    <source>
        <dbReference type="PROSITE" id="PS50931"/>
    </source>
</evidence>
<keyword evidence="3" id="KW-0238">DNA-binding</keyword>
<gene>
    <name evidence="6" type="ORF">DKB62_02095</name>
</gene>
<dbReference type="AlphaFoldDB" id="A0A346AX66"/>
<dbReference type="PROSITE" id="PS50931">
    <property type="entry name" value="HTH_LYSR"/>
    <property type="match status" value="1"/>
</dbReference>
<keyword evidence="2" id="KW-0805">Transcription regulation</keyword>
<dbReference type="Gene3D" id="1.10.10.10">
    <property type="entry name" value="Winged helix-like DNA-binding domain superfamily/Winged helix DNA-binding domain"/>
    <property type="match status" value="1"/>
</dbReference>
<evidence type="ECO:0000256" key="1">
    <source>
        <dbReference type="ARBA" id="ARBA00009437"/>
    </source>
</evidence>
<dbReference type="KEGG" id="meg:DKB62_02095"/>
<dbReference type="InterPro" id="IPR005119">
    <property type="entry name" value="LysR_subst-bd"/>
</dbReference>
<dbReference type="GO" id="GO:0005829">
    <property type="term" value="C:cytosol"/>
    <property type="evidence" value="ECO:0007669"/>
    <property type="project" value="TreeGrafter"/>
</dbReference>
<evidence type="ECO:0000256" key="2">
    <source>
        <dbReference type="ARBA" id="ARBA00023015"/>
    </source>
</evidence>